<evidence type="ECO:0000256" key="5">
    <source>
        <dbReference type="ARBA" id="ARBA00022692"/>
    </source>
</evidence>
<dbReference type="AlphaFoldDB" id="A3VD97"/>
<feature type="transmembrane region" description="Helical" evidence="8">
    <location>
        <begin position="148"/>
        <end position="164"/>
    </location>
</feature>
<dbReference type="InterPro" id="IPR000620">
    <property type="entry name" value="EamA_dom"/>
</dbReference>
<dbReference type="NCBIfam" id="TIGR00688">
    <property type="entry name" value="rarD"/>
    <property type="match status" value="1"/>
</dbReference>
<feature type="transmembrane region" description="Helical" evidence="8">
    <location>
        <begin position="176"/>
        <end position="198"/>
    </location>
</feature>
<feature type="transmembrane region" description="Helical" evidence="8">
    <location>
        <begin position="245"/>
        <end position="266"/>
    </location>
</feature>
<sequence length="311" mass="33564">MSETGKGIAAIAGACVIWGLSSIYYKALAHVPPEEVLAHRTLWSFVFFAGVLAVQGRLGALRGLIGSRRVWQVLLAAVMISTNWFFFIYSVQTGRALGASLGYYIFPLVAVLLGVVIFRERLRFGHGIAVVMAALAVAILTWGLGQAPWISLLLATTFGFYGVVKKGLDAGPVASVTAEVTLLLPLAVLWLVGVHAFGWTGITGRNLAVFGDDLRDSLLLAFSGVLTATPLILFSYAARRLGYGLLGLMEYINPTLQFLVASMIFGELVTRWHMIALPIIWVALALYSWVSLRQDRAESSLAARVSTSGTT</sequence>
<dbReference type="InterPro" id="IPR004626">
    <property type="entry name" value="RarD"/>
</dbReference>
<dbReference type="Proteomes" id="UP000002931">
    <property type="component" value="Unassembled WGS sequence"/>
</dbReference>
<organism evidence="10 11">
    <name type="scientific">Maritimibacter alkaliphilus HTCC2654</name>
    <dbReference type="NCBI Taxonomy" id="314271"/>
    <lineage>
        <taxon>Bacteria</taxon>
        <taxon>Pseudomonadati</taxon>
        <taxon>Pseudomonadota</taxon>
        <taxon>Alphaproteobacteria</taxon>
        <taxon>Rhodobacterales</taxon>
        <taxon>Roseobacteraceae</taxon>
        <taxon>Maritimibacter</taxon>
    </lineage>
</organism>
<evidence type="ECO:0000256" key="6">
    <source>
        <dbReference type="ARBA" id="ARBA00022989"/>
    </source>
</evidence>
<dbReference type="PANTHER" id="PTHR22911">
    <property type="entry name" value="ACYL-MALONYL CONDENSING ENZYME-RELATED"/>
    <property type="match status" value="1"/>
</dbReference>
<evidence type="ECO:0000256" key="1">
    <source>
        <dbReference type="ARBA" id="ARBA00004651"/>
    </source>
</evidence>
<proteinExistence type="inferred from homology"/>
<comment type="similarity">
    <text evidence="2">Belongs to the EamA transporter family.</text>
</comment>
<dbReference type="EMBL" id="AAMT01000004">
    <property type="protein sequence ID" value="EAQ13483.1"/>
    <property type="molecule type" value="Genomic_DNA"/>
</dbReference>
<keyword evidence="7 8" id="KW-0472">Membrane</keyword>
<feature type="transmembrane region" description="Helical" evidence="8">
    <location>
        <begin position="70"/>
        <end position="89"/>
    </location>
</feature>
<name>A3VD97_9RHOB</name>
<dbReference type="GO" id="GO:0005886">
    <property type="term" value="C:plasma membrane"/>
    <property type="evidence" value="ECO:0007669"/>
    <property type="project" value="UniProtKB-SubCell"/>
</dbReference>
<accession>A3VD97</accession>
<dbReference type="HOGENOM" id="CLU_054508_1_0_5"/>
<keyword evidence="3" id="KW-0813">Transport</keyword>
<keyword evidence="11" id="KW-1185">Reference proteome</keyword>
<dbReference type="STRING" id="314271.RB2654_02179"/>
<keyword evidence="4" id="KW-1003">Cell membrane</keyword>
<dbReference type="InterPro" id="IPR037185">
    <property type="entry name" value="EmrE-like"/>
</dbReference>
<evidence type="ECO:0000256" key="4">
    <source>
        <dbReference type="ARBA" id="ARBA00022475"/>
    </source>
</evidence>
<evidence type="ECO:0000313" key="11">
    <source>
        <dbReference type="Proteomes" id="UP000002931"/>
    </source>
</evidence>
<reference evidence="10 11" key="1">
    <citation type="journal article" date="2010" name="J. Bacteriol.">
        <title>Genome sequences of Pelagibaca bermudensis HTCC2601T and Maritimibacter alkaliphilus HTCC2654T, the type strains of two marine Roseobacter genera.</title>
        <authorList>
            <person name="Thrash J.C."/>
            <person name="Cho J.C."/>
            <person name="Ferriera S."/>
            <person name="Johnson J."/>
            <person name="Vergin K.L."/>
            <person name="Giovannoni S.J."/>
        </authorList>
    </citation>
    <scope>NUCLEOTIDE SEQUENCE [LARGE SCALE GENOMIC DNA]</scope>
    <source>
        <strain evidence="10 11">HTCC2654</strain>
    </source>
</reference>
<feature type="transmembrane region" description="Helical" evidence="8">
    <location>
        <begin position="37"/>
        <end position="58"/>
    </location>
</feature>
<protein>
    <submittedName>
        <fullName evidence="10">RarD</fullName>
    </submittedName>
</protein>
<dbReference type="RefSeq" id="WP_008328304.1">
    <property type="nucleotide sequence ID" value="NZ_CH902578.1"/>
</dbReference>
<dbReference type="eggNOG" id="COG2962">
    <property type="taxonomic scope" value="Bacteria"/>
</dbReference>
<evidence type="ECO:0000256" key="2">
    <source>
        <dbReference type="ARBA" id="ARBA00007362"/>
    </source>
</evidence>
<dbReference type="SUPFAM" id="SSF103481">
    <property type="entry name" value="Multidrug resistance efflux transporter EmrE"/>
    <property type="match status" value="2"/>
</dbReference>
<evidence type="ECO:0000256" key="7">
    <source>
        <dbReference type="ARBA" id="ARBA00023136"/>
    </source>
</evidence>
<feature type="transmembrane region" description="Helical" evidence="8">
    <location>
        <begin position="272"/>
        <end position="290"/>
    </location>
</feature>
<feature type="transmembrane region" description="Helical" evidence="8">
    <location>
        <begin position="101"/>
        <end position="118"/>
    </location>
</feature>
<dbReference type="Pfam" id="PF00892">
    <property type="entry name" value="EamA"/>
    <property type="match status" value="1"/>
</dbReference>
<dbReference type="PANTHER" id="PTHR22911:SF137">
    <property type="entry name" value="SOLUTE CARRIER FAMILY 35 MEMBER G2-RELATED"/>
    <property type="match status" value="1"/>
</dbReference>
<comment type="subcellular location">
    <subcellularLocation>
        <location evidence="1">Cell membrane</location>
        <topology evidence="1">Multi-pass membrane protein</topology>
    </subcellularLocation>
</comment>
<feature type="domain" description="EamA" evidence="9">
    <location>
        <begin position="6"/>
        <end position="141"/>
    </location>
</feature>
<feature type="transmembrane region" description="Helical" evidence="8">
    <location>
        <begin position="7"/>
        <end position="25"/>
    </location>
</feature>
<keyword evidence="5 8" id="KW-0812">Transmembrane</keyword>
<keyword evidence="6 8" id="KW-1133">Transmembrane helix</keyword>
<feature type="transmembrane region" description="Helical" evidence="8">
    <location>
        <begin position="218"/>
        <end position="238"/>
    </location>
</feature>
<evidence type="ECO:0000313" key="10">
    <source>
        <dbReference type="EMBL" id="EAQ13483.1"/>
    </source>
</evidence>
<comment type="caution">
    <text evidence="10">The sequence shown here is derived from an EMBL/GenBank/DDBJ whole genome shotgun (WGS) entry which is preliminary data.</text>
</comment>
<evidence type="ECO:0000256" key="8">
    <source>
        <dbReference type="SAM" id="Phobius"/>
    </source>
</evidence>
<dbReference type="OrthoDB" id="369870at2"/>
<evidence type="ECO:0000256" key="3">
    <source>
        <dbReference type="ARBA" id="ARBA00022448"/>
    </source>
</evidence>
<gene>
    <name evidence="10" type="ORF">RB2654_02179</name>
</gene>
<feature type="transmembrane region" description="Helical" evidence="8">
    <location>
        <begin position="125"/>
        <end position="142"/>
    </location>
</feature>
<evidence type="ECO:0000259" key="9">
    <source>
        <dbReference type="Pfam" id="PF00892"/>
    </source>
</evidence>